<organism evidence="4 5">
    <name type="scientific">Durusdinium trenchii</name>
    <dbReference type="NCBI Taxonomy" id="1381693"/>
    <lineage>
        <taxon>Eukaryota</taxon>
        <taxon>Sar</taxon>
        <taxon>Alveolata</taxon>
        <taxon>Dinophyceae</taxon>
        <taxon>Suessiales</taxon>
        <taxon>Symbiodiniaceae</taxon>
        <taxon>Durusdinium</taxon>
    </lineage>
</organism>
<keyword evidence="2" id="KW-0862">Zinc</keyword>
<evidence type="ECO:0000256" key="2">
    <source>
        <dbReference type="ARBA" id="ARBA00022833"/>
    </source>
</evidence>
<accession>A0ABP0HDW9</accession>
<protein>
    <recommendedName>
        <fullName evidence="3">Phorbol-ester/DAG-type domain-containing protein</fullName>
    </recommendedName>
</protein>
<proteinExistence type="predicted"/>
<dbReference type="InterPro" id="IPR046349">
    <property type="entry name" value="C1-like_sf"/>
</dbReference>
<sequence>MDPSNTLSRRRQVLLGLTGHDLSLVLVECQRTSREECHLVGSYSYHLSLSLFIPEATLVSTAQNGEVIWWDLCSLMETGFCQCQGVPAGLAVVKGEAVCFLLDGRLAEHHEGIPWSDLVPGIPTRMPGQLAVLRFACSLRAEGRAGGHNSLKSDKRFEKLLIHVASKLKLPLQIEDVFQMGSSSRSTYVAAPHMIHAPADIDIGIRLEPGKIEPESLYSMLLVETQRVIIPVLSRGYVTIDQCLSGHSLQKHSILGPSICDRCDTEMDPGEETYRCSRCDYDVCTSCMKTLPAAMDWTVNWDCQLARFGVKVTRHLSRAVSCSIDLVPFQRVGEGDFPQLALFDRQTLQWVPNNPPLFTHQFNLCNEENAFLGLVATLMKYWNYIQSLDEYGKPPLKGMHIECLLLAGCPKTDNFSEAVATGFEYCAEHVLDSDVQPPGGSLHIGPSYIEAGRRQYVQRLLRSAASLARFACKSEDAYAEASTAWNNQSVGAWSHLLCESRWQDDEHAYFSSNPFLEWSSEPGFDIFHQPHPAAPVADETTP</sequence>
<evidence type="ECO:0000256" key="1">
    <source>
        <dbReference type="ARBA" id="ARBA00022723"/>
    </source>
</evidence>
<reference evidence="4 5" key="1">
    <citation type="submission" date="2024-02" db="EMBL/GenBank/DDBJ databases">
        <authorList>
            <person name="Chen Y."/>
            <person name="Shah S."/>
            <person name="Dougan E. K."/>
            <person name="Thang M."/>
            <person name="Chan C."/>
        </authorList>
    </citation>
    <scope>NUCLEOTIDE SEQUENCE [LARGE SCALE GENOMIC DNA]</scope>
</reference>
<evidence type="ECO:0000313" key="5">
    <source>
        <dbReference type="Proteomes" id="UP001642484"/>
    </source>
</evidence>
<dbReference type="PROSITE" id="PS50081">
    <property type="entry name" value="ZF_DAG_PE_2"/>
    <property type="match status" value="1"/>
</dbReference>
<keyword evidence="1" id="KW-0479">Metal-binding</keyword>
<dbReference type="Proteomes" id="UP001642484">
    <property type="component" value="Unassembled WGS sequence"/>
</dbReference>
<evidence type="ECO:0000259" key="3">
    <source>
        <dbReference type="PROSITE" id="PS50081"/>
    </source>
</evidence>
<dbReference type="SUPFAM" id="SSF57889">
    <property type="entry name" value="Cysteine-rich domain"/>
    <property type="match status" value="1"/>
</dbReference>
<dbReference type="EMBL" id="CAXAMN010000403">
    <property type="protein sequence ID" value="CAK8988260.1"/>
    <property type="molecule type" value="Genomic_DNA"/>
</dbReference>
<name>A0ABP0HDW9_9DINO</name>
<gene>
    <name evidence="4" type="ORF">CCMP2556_LOCUS1197</name>
</gene>
<evidence type="ECO:0000313" key="4">
    <source>
        <dbReference type="EMBL" id="CAK8988260.1"/>
    </source>
</evidence>
<comment type="caution">
    <text evidence="4">The sequence shown here is derived from an EMBL/GenBank/DDBJ whole genome shotgun (WGS) entry which is preliminary data.</text>
</comment>
<dbReference type="Gene3D" id="3.30.60.20">
    <property type="match status" value="1"/>
</dbReference>
<dbReference type="InterPro" id="IPR002219">
    <property type="entry name" value="PKC_DAG/PE"/>
</dbReference>
<keyword evidence="5" id="KW-1185">Reference proteome</keyword>
<feature type="domain" description="Phorbol-ester/DAG-type" evidence="3">
    <location>
        <begin position="246"/>
        <end position="303"/>
    </location>
</feature>